<keyword evidence="2" id="KW-1185">Reference proteome</keyword>
<proteinExistence type="predicted"/>
<protein>
    <submittedName>
        <fullName evidence="1">Uncharacterized protein</fullName>
    </submittedName>
</protein>
<dbReference type="RefSeq" id="XP_024405351.1">
    <property type="nucleotide sequence ID" value="XM_024549877.1"/>
</dbReference>
<gene>
    <name evidence="1" type="ORF">TGAM01_v206487</name>
</gene>
<reference evidence="1 2" key="1">
    <citation type="journal article" date="2016" name="Genome Announc.">
        <title>Draft Whole-Genome Sequence of Trichoderma gamsii T6085, a Promising Biocontrol Agent of Fusarium Head Blight on Wheat.</title>
        <authorList>
            <person name="Baroncelli R."/>
            <person name="Zapparata A."/>
            <person name="Piaggeschi G."/>
            <person name="Sarrocco S."/>
            <person name="Vannacci G."/>
        </authorList>
    </citation>
    <scope>NUCLEOTIDE SEQUENCE [LARGE SCALE GENOMIC DNA]</scope>
    <source>
        <strain evidence="1 2">T6085</strain>
    </source>
</reference>
<dbReference type="EMBL" id="JPDN02000022">
    <property type="protein sequence ID" value="PON24557.1"/>
    <property type="molecule type" value="Genomic_DNA"/>
</dbReference>
<dbReference type="AlphaFoldDB" id="A0A2P4ZJU0"/>
<comment type="caution">
    <text evidence="1">The sequence shown here is derived from an EMBL/GenBank/DDBJ whole genome shotgun (WGS) entry which is preliminary data.</text>
</comment>
<dbReference type="Proteomes" id="UP000054821">
    <property type="component" value="Unassembled WGS sequence"/>
</dbReference>
<dbReference type="GeneID" id="36347639"/>
<sequence length="119" mass="12990">MMSSHCQGLRLAPTTPNRRVHSHNLGIQSFTTNSQSAQCNINRSPPTQSHQSRCISRATFFHWLQVPSLTLSLSHVQPSSRSAASIPALSNGFVRHAVRHSWPLLVLVVIACMAQGPGV</sequence>
<evidence type="ECO:0000313" key="1">
    <source>
        <dbReference type="EMBL" id="PON24557.1"/>
    </source>
</evidence>
<name>A0A2P4ZJU0_9HYPO</name>
<evidence type="ECO:0000313" key="2">
    <source>
        <dbReference type="Proteomes" id="UP000054821"/>
    </source>
</evidence>
<organism evidence="1 2">
    <name type="scientific">Trichoderma gamsii</name>
    <dbReference type="NCBI Taxonomy" id="398673"/>
    <lineage>
        <taxon>Eukaryota</taxon>
        <taxon>Fungi</taxon>
        <taxon>Dikarya</taxon>
        <taxon>Ascomycota</taxon>
        <taxon>Pezizomycotina</taxon>
        <taxon>Sordariomycetes</taxon>
        <taxon>Hypocreomycetidae</taxon>
        <taxon>Hypocreales</taxon>
        <taxon>Hypocreaceae</taxon>
        <taxon>Trichoderma</taxon>
    </lineage>
</organism>
<accession>A0A2P4ZJU0</accession>